<feature type="compositionally biased region" description="Polar residues" evidence="7">
    <location>
        <begin position="175"/>
        <end position="195"/>
    </location>
</feature>
<evidence type="ECO:0000256" key="4">
    <source>
        <dbReference type="ARBA" id="ARBA00023125"/>
    </source>
</evidence>
<keyword evidence="5" id="KW-0804">Transcription</keyword>
<feature type="compositionally biased region" description="Low complexity" evidence="7">
    <location>
        <begin position="159"/>
        <end position="172"/>
    </location>
</feature>
<dbReference type="SUPFAM" id="SSF110217">
    <property type="entry name" value="DNA-binding protein LAG-1 (CSL)"/>
    <property type="match status" value="1"/>
</dbReference>
<evidence type="ECO:0000259" key="9">
    <source>
        <dbReference type="SMART" id="SM01267"/>
    </source>
</evidence>
<dbReference type="PANTHER" id="PTHR10665">
    <property type="entry name" value="RECOMBINING BINDING PROTEIN SUPPRESSOR OF HAIRLESS"/>
    <property type="match status" value="1"/>
</dbReference>
<dbReference type="InterPro" id="IPR037095">
    <property type="entry name" value="RBP-J/Cbf11_DNA-bd_sf"/>
</dbReference>
<dbReference type="EMBL" id="RWJN01000033">
    <property type="protein sequence ID" value="TCD69827.1"/>
    <property type="molecule type" value="Genomic_DNA"/>
</dbReference>
<evidence type="ECO:0008006" key="13">
    <source>
        <dbReference type="Google" id="ProtNLM"/>
    </source>
</evidence>
<feature type="compositionally biased region" description="Low complexity" evidence="7">
    <location>
        <begin position="56"/>
        <end position="76"/>
    </location>
</feature>
<dbReference type="InterPro" id="IPR036358">
    <property type="entry name" value="BTD_sf"/>
</dbReference>
<evidence type="ECO:0000256" key="1">
    <source>
        <dbReference type="ARBA" id="ARBA00004123"/>
    </source>
</evidence>
<evidence type="ECO:0000256" key="8">
    <source>
        <dbReference type="SAM" id="Phobius"/>
    </source>
</evidence>
<dbReference type="GO" id="GO:0001228">
    <property type="term" value="F:DNA-binding transcription activator activity, RNA polymerase II-specific"/>
    <property type="evidence" value="ECO:0007669"/>
    <property type="project" value="InterPro"/>
</dbReference>
<dbReference type="AlphaFoldDB" id="A0A4V2MXE4"/>
<dbReference type="InterPro" id="IPR015351">
    <property type="entry name" value="RBP-J/Cbf11/Cbf12_DNA-bd"/>
</dbReference>
<evidence type="ECO:0000256" key="6">
    <source>
        <dbReference type="ARBA" id="ARBA00023242"/>
    </source>
</evidence>
<dbReference type="SMART" id="SM01267">
    <property type="entry name" value="LAG1_DNAbind"/>
    <property type="match status" value="1"/>
</dbReference>
<dbReference type="Pfam" id="PF09271">
    <property type="entry name" value="LAG1-DNAbind"/>
    <property type="match status" value="1"/>
</dbReference>
<evidence type="ECO:0000256" key="7">
    <source>
        <dbReference type="SAM" id="MobiDB-lite"/>
    </source>
</evidence>
<keyword evidence="8" id="KW-0472">Membrane</keyword>
<feature type="region of interest" description="Disordered" evidence="7">
    <location>
        <begin position="33"/>
        <end position="88"/>
    </location>
</feature>
<feature type="region of interest" description="Disordered" evidence="7">
    <location>
        <begin position="140"/>
        <end position="204"/>
    </location>
</feature>
<comment type="caution">
    <text evidence="11">The sequence shown here is derived from an EMBL/GenBank/DDBJ whole genome shotgun (WGS) entry which is preliminary data.</text>
</comment>
<dbReference type="Gene3D" id="2.60.40.1450">
    <property type="entry name" value="LAG1, DNA binding domain"/>
    <property type="match status" value="1"/>
</dbReference>
<dbReference type="Proteomes" id="UP000292702">
    <property type="component" value="Unassembled WGS sequence"/>
</dbReference>
<protein>
    <recommendedName>
        <fullName evidence="13">LAG1-DNAbind-domain-containing protein</fullName>
    </recommendedName>
</protein>
<feature type="transmembrane region" description="Helical" evidence="8">
    <location>
        <begin position="1020"/>
        <end position="1043"/>
    </location>
</feature>
<proteinExistence type="inferred from homology"/>
<feature type="compositionally biased region" description="Low complexity" evidence="7">
    <location>
        <begin position="1174"/>
        <end position="1184"/>
    </location>
</feature>
<keyword evidence="12" id="KW-1185">Reference proteome</keyword>
<evidence type="ECO:0000313" key="11">
    <source>
        <dbReference type="EMBL" id="TCD69827.1"/>
    </source>
</evidence>
<dbReference type="InterPro" id="IPR008967">
    <property type="entry name" value="p53-like_TF_DNA-bd_sf"/>
</dbReference>
<keyword evidence="6" id="KW-0539">Nucleus</keyword>
<feature type="compositionally biased region" description="Polar residues" evidence="7">
    <location>
        <begin position="743"/>
        <end position="757"/>
    </location>
</feature>
<dbReference type="Gene3D" id="2.80.10.50">
    <property type="match status" value="1"/>
</dbReference>
<evidence type="ECO:0000256" key="2">
    <source>
        <dbReference type="ARBA" id="ARBA00009704"/>
    </source>
</evidence>
<sequence length="1210" mass="129369">MAQAAWLPLSATAERRSEFDLLKASPVHHARDRRMSLDFGPSSSSQGIYGQHDMDPSYSSIHSSDLPPSHSHSSSHLNMNGHSIDRPDALDIDHGSYDIFSNSGSGSLASQRYRANASSSSSLGPNYALGVDSMYSQNSFNDQLPPFHPPSSNSYDLMGSLPSSYSSSGKPSPLTPNDSVTSLPHPSGYPFSNNGHQKDFSHHSFPDSILDRRLSTVSSTYSSDFGDDYGSPMSVNNPSMGMSAFAPPSGVQFQERLGRMQNDSRYPGGGVPPLSVPHMHQNHNGDLMRGVPPHATHNYRPENGGGSNGVPSFDDMPNFLAPNPQVDFPLRMSSTVGEDMARLRLAGAGDLQTFIRPYLDQYVRTPNRLAFGERTVIVMSSKVAQKSYGTEKRFLCPPPTAIMIGNSWWSDVVRRGEDPKLCPPRVVVSISGEPAPQEGSIEWTGAGGKAFDVNDPPTGTTYIGRCVGKQLFISDVDEKKKKVEALVKIMAPASDDEPERVIGTFPSRPIKVISKPSKKRQSAKNLELCINHGSTISLFHRLRSQTVSTKYLCVSGSGSSFKGSDGAPLLGLDQRARAPTPSFIARTASWDPFIMYIVDVNKPTGGMDTPPPPPPQADYPSPPPNAIPFTNNGSQIPIYYNQTVVLQCLTSGVVSPVLIIRKVDHQTTVVGGGLQEGAKGIADHYCVPGEVCGDPVSQLHKIAFEVYDANKGAPEPGTPGVSGAFLSCMGEKVNTYRPVEGRQWNNPPASTAASSGSRESDSPTAAPGSPTVSTPTSTGGPDYFNGTNGNSNGSVPNSPDPSEFPSNDGGKVKKGKRGNSSGGALTKPASQKGRRRPTSSGSAGSGGRRGSNSDASASSGALWQVDIGETSVWTIVGTDQIRYNFYVPPVLFDNQNAPQTGSFPVPSKPVTPFPGVVKYLPPDRAAEAPKTSCPSSRGMMQKPNPHAAKLLTVYGENFNKNEPVTVFFGSEPSPPKPTAMSDPMMVVLSSPQFVWNLYVEYLWNYEPRSWVASTASTFRVLALLLFAPVFILTILDVISYVIARTLGVIDDTKASTSEIQHDPIAVPSETNTTSASGAPSIRVQHEEEKDGETTPMSSPPSTYFHSMMAESAGNLKLSGVDMFSPAPSQPPSPTMSRKDLAVHMTHQIKPMSKIVPDNVPREEMRGSGDVTPGSEASSISVGSSFAFPGDSGSEDGLQVRQRRPAVGTDA</sequence>
<dbReference type="SUPFAM" id="SSF49417">
    <property type="entry name" value="p53-like transcription factors"/>
    <property type="match status" value="1"/>
</dbReference>
<dbReference type="InterPro" id="IPR015350">
    <property type="entry name" value="Beta-trefoil_DNA-bd_dom"/>
</dbReference>
<feature type="region of interest" description="Disordered" evidence="7">
    <location>
        <begin position="738"/>
        <end position="858"/>
    </location>
</feature>
<feature type="compositionally biased region" description="Polar residues" evidence="7">
    <location>
        <begin position="1068"/>
        <end position="1077"/>
    </location>
</feature>
<keyword evidence="4" id="KW-0238">DNA-binding</keyword>
<dbReference type="InterPro" id="IPR040159">
    <property type="entry name" value="CLS_fam"/>
</dbReference>
<evidence type="ECO:0000313" key="12">
    <source>
        <dbReference type="Proteomes" id="UP000292702"/>
    </source>
</evidence>
<feature type="compositionally biased region" description="Basic and acidic residues" evidence="7">
    <location>
        <begin position="1083"/>
        <end position="1092"/>
    </location>
</feature>
<dbReference type="OrthoDB" id="5600360at2759"/>
<keyword evidence="3" id="KW-0805">Transcription regulation</keyword>
<comment type="similarity">
    <text evidence="2">Belongs to the Su(H) family.</text>
</comment>
<feature type="region of interest" description="Disordered" evidence="7">
    <location>
        <begin position="1158"/>
        <end position="1210"/>
    </location>
</feature>
<dbReference type="FunFam" id="2.60.40.1450:FF:000003">
    <property type="entry name" value="Related to J kappa-recombination signal binding protein"/>
    <property type="match status" value="1"/>
</dbReference>
<comment type="subcellular location">
    <subcellularLocation>
        <location evidence="1">Nucleus</location>
    </subcellularLocation>
</comment>
<feature type="compositionally biased region" description="Polar residues" evidence="7">
    <location>
        <begin position="1094"/>
        <end position="1104"/>
    </location>
</feature>
<feature type="compositionally biased region" description="Low complexity" evidence="7">
    <location>
        <begin position="762"/>
        <end position="801"/>
    </location>
</feature>
<feature type="domain" description="Beta-trefoil DNA-binding" evidence="10">
    <location>
        <begin position="528"/>
        <end position="863"/>
    </location>
</feature>
<gene>
    <name evidence="11" type="ORF">EIP91_006140</name>
</gene>
<dbReference type="SMART" id="SM01268">
    <property type="entry name" value="BTD"/>
    <property type="match status" value="1"/>
</dbReference>
<dbReference type="GO" id="GO:0000978">
    <property type="term" value="F:RNA polymerase II cis-regulatory region sequence-specific DNA binding"/>
    <property type="evidence" value="ECO:0007669"/>
    <property type="project" value="InterPro"/>
</dbReference>
<accession>A0A4V2MXE4</accession>
<keyword evidence="8" id="KW-0812">Transmembrane</keyword>
<dbReference type="Pfam" id="PF09270">
    <property type="entry name" value="BTD"/>
    <property type="match status" value="1"/>
</dbReference>
<feature type="region of interest" description="Disordered" evidence="7">
    <location>
        <begin position="1060"/>
        <end position="1105"/>
    </location>
</feature>
<dbReference type="GO" id="GO:0005634">
    <property type="term" value="C:nucleus"/>
    <property type="evidence" value="ECO:0007669"/>
    <property type="project" value="UniProtKB-SubCell"/>
</dbReference>
<evidence type="ECO:0000256" key="5">
    <source>
        <dbReference type="ARBA" id="ARBA00023163"/>
    </source>
</evidence>
<keyword evidence="8" id="KW-1133">Transmembrane helix</keyword>
<name>A0A4V2MXE4_9APHY</name>
<feature type="domain" description="RBP-J/Cbf11/Cbf12 DNA binding" evidence="9">
    <location>
        <begin position="375"/>
        <end position="527"/>
    </location>
</feature>
<evidence type="ECO:0000256" key="3">
    <source>
        <dbReference type="ARBA" id="ARBA00023015"/>
    </source>
</evidence>
<organism evidence="11 12">
    <name type="scientific">Steccherinum ochraceum</name>
    <dbReference type="NCBI Taxonomy" id="92696"/>
    <lineage>
        <taxon>Eukaryota</taxon>
        <taxon>Fungi</taxon>
        <taxon>Dikarya</taxon>
        <taxon>Basidiomycota</taxon>
        <taxon>Agaricomycotina</taxon>
        <taxon>Agaricomycetes</taxon>
        <taxon>Polyporales</taxon>
        <taxon>Steccherinaceae</taxon>
        <taxon>Steccherinum</taxon>
    </lineage>
</organism>
<evidence type="ECO:0000259" key="10">
    <source>
        <dbReference type="SMART" id="SM01268"/>
    </source>
</evidence>
<reference evidence="11 12" key="1">
    <citation type="submission" date="2018-11" db="EMBL/GenBank/DDBJ databases">
        <title>Genome assembly of Steccherinum ochraceum LE-BIN_3174, the white-rot fungus of the Steccherinaceae family (The Residual Polyporoid clade, Polyporales, Basidiomycota).</title>
        <authorList>
            <person name="Fedorova T.V."/>
            <person name="Glazunova O.A."/>
            <person name="Landesman E.O."/>
            <person name="Moiseenko K.V."/>
            <person name="Psurtseva N.V."/>
            <person name="Savinova O.S."/>
            <person name="Shakhova N.V."/>
            <person name="Tyazhelova T.V."/>
            <person name="Vasina D.V."/>
        </authorList>
    </citation>
    <scope>NUCLEOTIDE SEQUENCE [LARGE SCALE GENOMIC DNA]</scope>
    <source>
        <strain evidence="11 12">LE-BIN_3174</strain>
    </source>
</reference>
<dbReference type="STRING" id="92696.A0A4V2MXE4"/>